<dbReference type="RefSeq" id="WP_182998627.1">
    <property type="nucleotide sequence ID" value="NZ_JABEQJ010000025.1"/>
</dbReference>
<comment type="similarity">
    <text evidence="2 12">Belongs to the sodium:solute symporter (SSF) (TC 2.A.21) family.</text>
</comment>
<proteinExistence type="inferred from homology"/>
<evidence type="ECO:0000256" key="11">
    <source>
        <dbReference type="ARBA" id="ARBA00023201"/>
    </source>
</evidence>
<dbReference type="GO" id="GO:0015123">
    <property type="term" value="F:acetate transmembrane transporter activity"/>
    <property type="evidence" value="ECO:0007669"/>
    <property type="project" value="TreeGrafter"/>
</dbReference>
<feature type="transmembrane region" description="Helical" evidence="13">
    <location>
        <begin position="470"/>
        <end position="489"/>
    </location>
</feature>
<dbReference type="PANTHER" id="PTHR48086:SF6">
    <property type="entry name" value="CATION_ACETATE SYMPORTER ACTP"/>
    <property type="match status" value="1"/>
</dbReference>
<evidence type="ECO:0000313" key="15">
    <source>
        <dbReference type="Proteomes" id="UP000589085"/>
    </source>
</evidence>
<feature type="transmembrane region" description="Helical" evidence="13">
    <location>
        <begin position="6"/>
        <end position="24"/>
    </location>
</feature>
<accession>A0A7W4NPL3</accession>
<name>A0A7W4NPL3_9PROT</name>
<dbReference type="Proteomes" id="UP000589085">
    <property type="component" value="Unassembled WGS sequence"/>
</dbReference>
<dbReference type="GO" id="GO:0005886">
    <property type="term" value="C:plasma membrane"/>
    <property type="evidence" value="ECO:0007669"/>
    <property type="project" value="UniProtKB-SubCell"/>
</dbReference>
<dbReference type="CDD" id="cd11480">
    <property type="entry name" value="SLC5sbd_u4"/>
    <property type="match status" value="1"/>
</dbReference>
<evidence type="ECO:0000256" key="1">
    <source>
        <dbReference type="ARBA" id="ARBA00004651"/>
    </source>
</evidence>
<feature type="transmembrane region" description="Helical" evidence="13">
    <location>
        <begin position="179"/>
        <end position="197"/>
    </location>
</feature>
<keyword evidence="5 13" id="KW-0812">Transmembrane</keyword>
<dbReference type="Pfam" id="PF00474">
    <property type="entry name" value="SSF"/>
    <property type="match status" value="1"/>
</dbReference>
<dbReference type="Gene3D" id="1.20.1730.10">
    <property type="entry name" value="Sodium/glucose cotransporter"/>
    <property type="match status" value="1"/>
</dbReference>
<dbReference type="GO" id="GO:0006814">
    <property type="term" value="P:sodium ion transport"/>
    <property type="evidence" value="ECO:0007669"/>
    <property type="project" value="UniProtKB-KW"/>
</dbReference>
<evidence type="ECO:0000256" key="5">
    <source>
        <dbReference type="ARBA" id="ARBA00022692"/>
    </source>
</evidence>
<dbReference type="PANTHER" id="PTHR48086">
    <property type="entry name" value="SODIUM/PROLINE SYMPORTER-RELATED"/>
    <property type="match status" value="1"/>
</dbReference>
<gene>
    <name evidence="14" type="primary">actP</name>
    <name evidence="14" type="ORF">HLH48_16785</name>
</gene>
<feature type="transmembrane region" description="Helical" evidence="13">
    <location>
        <begin position="73"/>
        <end position="92"/>
    </location>
</feature>
<feature type="transmembrane region" description="Helical" evidence="13">
    <location>
        <begin position="143"/>
        <end position="167"/>
    </location>
</feature>
<sequence length="505" mass="53304">MNAMSLSFVAIFVCITGVITFLAAQKTKDSHSFYTGAKRITSFQNGMAIAGDALSAGAFLGLTSLVYNKGYDGFVYAIGYTTGMPLVLFLFAEKIRRLGKYTFTDVVHARLGGSAVRIFGGIATLVIVLFYLTAQLVGAGQLVGLLFGMKYCDGVILVALLMVAYVNFGGMQATTWVQIIKAAVMLFGGSVMTFLVLDAFDFNMSALLHAAVAQRSAGTALLAPVTLPHAAASSVSLGLTLMLGTAGLPHVLMKFFTVSDVRKARWSVFWATGLMNYFYVITGVLGFGAMALLSHDTRYLDEHGAVKGGGNMVALHLAHALGGDLLLGFMSAIAFATILAVVSGLTLSGAAAVSHDLYGAVRSERNDGPSEFLVSRIATVLIGLIAMCLAFMFRTQNVAYMISLAFSIACSSTFPILFLSIYWKRLSIAGAVWGGTAGLASAVAMTIMGPSIWVAVLGHKEPLIALDPPTLLSMTLAFLVSVVCSLSSTSRTTGKETIKIISQVP</sequence>
<evidence type="ECO:0000256" key="10">
    <source>
        <dbReference type="ARBA" id="ARBA00023136"/>
    </source>
</evidence>
<dbReference type="PROSITE" id="PS00456">
    <property type="entry name" value="NA_SOLUT_SYMP_1"/>
    <property type="match status" value="1"/>
</dbReference>
<protein>
    <submittedName>
        <fullName evidence="14">Cation/acetate symporter ActP</fullName>
    </submittedName>
</protein>
<keyword evidence="10 13" id="KW-0472">Membrane</keyword>
<evidence type="ECO:0000256" key="3">
    <source>
        <dbReference type="ARBA" id="ARBA00022448"/>
    </source>
</evidence>
<dbReference type="InterPro" id="IPR018212">
    <property type="entry name" value="Na/solute_symporter_CS"/>
</dbReference>
<evidence type="ECO:0000256" key="7">
    <source>
        <dbReference type="ARBA" id="ARBA00022989"/>
    </source>
</evidence>
<dbReference type="InterPro" id="IPR038377">
    <property type="entry name" value="Na/Glc_symporter_sf"/>
</dbReference>
<evidence type="ECO:0000313" key="14">
    <source>
        <dbReference type="EMBL" id="MBB2161801.1"/>
    </source>
</evidence>
<evidence type="ECO:0000256" key="6">
    <source>
        <dbReference type="ARBA" id="ARBA00022847"/>
    </source>
</evidence>
<keyword evidence="8" id="KW-0915">Sodium</keyword>
<dbReference type="GO" id="GO:0006847">
    <property type="term" value="P:plasma membrane acetate transport"/>
    <property type="evidence" value="ECO:0007669"/>
    <property type="project" value="TreeGrafter"/>
</dbReference>
<evidence type="ECO:0000256" key="4">
    <source>
        <dbReference type="ARBA" id="ARBA00022475"/>
    </source>
</evidence>
<keyword evidence="11" id="KW-0739">Sodium transport</keyword>
<comment type="caution">
    <text evidence="14">The sequence shown here is derived from an EMBL/GenBank/DDBJ whole genome shotgun (WGS) entry which is preliminary data.</text>
</comment>
<dbReference type="AlphaFoldDB" id="A0A7W4NPL3"/>
<keyword evidence="6" id="KW-0769">Symport</keyword>
<feature type="transmembrane region" description="Helical" evidence="13">
    <location>
        <begin position="431"/>
        <end position="458"/>
    </location>
</feature>
<dbReference type="GO" id="GO:0015293">
    <property type="term" value="F:symporter activity"/>
    <property type="evidence" value="ECO:0007669"/>
    <property type="project" value="UniProtKB-KW"/>
</dbReference>
<feature type="transmembrane region" description="Helical" evidence="13">
    <location>
        <begin position="399"/>
        <end position="419"/>
    </location>
</feature>
<dbReference type="EMBL" id="JABEQJ010000025">
    <property type="protein sequence ID" value="MBB2161801.1"/>
    <property type="molecule type" value="Genomic_DNA"/>
</dbReference>
<evidence type="ECO:0000256" key="8">
    <source>
        <dbReference type="ARBA" id="ARBA00023053"/>
    </source>
</evidence>
<organism evidence="14 15">
    <name type="scientific">Gluconacetobacter sacchari</name>
    <dbReference type="NCBI Taxonomy" id="92759"/>
    <lineage>
        <taxon>Bacteria</taxon>
        <taxon>Pseudomonadati</taxon>
        <taxon>Pseudomonadota</taxon>
        <taxon>Alphaproteobacteria</taxon>
        <taxon>Acetobacterales</taxon>
        <taxon>Acetobacteraceae</taxon>
        <taxon>Gluconacetobacter</taxon>
    </lineage>
</organism>
<keyword evidence="9" id="KW-0406">Ion transport</keyword>
<feature type="transmembrane region" description="Helical" evidence="13">
    <location>
        <begin position="373"/>
        <end position="393"/>
    </location>
</feature>
<feature type="transmembrane region" description="Helical" evidence="13">
    <location>
        <begin position="118"/>
        <end position="137"/>
    </location>
</feature>
<keyword evidence="3" id="KW-0813">Transport</keyword>
<feature type="transmembrane region" description="Helical" evidence="13">
    <location>
        <begin position="268"/>
        <end position="293"/>
    </location>
</feature>
<keyword evidence="4" id="KW-1003">Cell membrane</keyword>
<evidence type="ECO:0000256" key="13">
    <source>
        <dbReference type="SAM" id="Phobius"/>
    </source>
</evidence>
<dbReference type="InterPro" id="IPR001734">
    <property type="entry name" value="Na/solute_symporter"/>
</dbReference>
<dbReference type="PROSITE" id="PS50283">
    <property type="entry name" value="NA_SOLUT_SYMP_3"/>
    <property type="match status" value="1"/>
</dbReference>
<dbReference type="InterPro" id="IPR050277">
    <property type="entry name" value="Sodium:Solute_Symporter"/>
</dbReference>
<keyword evidence="7 13" id="KW-1133">Transmembrane helix</keyword>
<evidence type="ECO:0000256" key="2">
    <source>
        <dbReference type="ARBA" id="ARBA00006434"/>
    </source>
</evidence>
<feature type="transmembrane region" description="Helical" evidence="13">
    <location>
        <begin position="235"/>
        <end position="256"/>
    </location>
</feature>
<feature type="transmembrane region" description="Helical" evidence="13">
    <location>
        <begin position="325"/>
        <end position="353"/>
    </location>
</feature>
<evidence type="ECO:0000256" key="12">
    <source>
        <dbReference type="RuleBase" id="RU362091"/>
    </source>
</evidence>
<reference evidence="14 15" key="1">
    <citation type="submission" date="2020-04" db="EMBL/GenBank/DDBJ databases">
        <title>Description of novel Gluconacetobacter.</title>
        <authorList>
            <person name="Sombolestani A."/>
        </authorList>
    </citation>
    <scope>NUCLEOTIDE SEQUENCE [LARGE SCALE GENOMIC DNA]</scope>
    <source>
        <strain evidence="14 15">LMG 19747</strain>
    </source>
</reference>
<feature type="transmembrane region" description="Helical" evidence="13">
    <location>
        <begin position="45"/>
        <end position="67"/>
    </location>
</feature>
<evidence type="ECO:0000256" key="9">
    <source>
        <dbReference type="ARBA" id="ARBA00023065"/>
    </source>
</evidence>
<comment type="subcellular location">
    <subcellularLocation>
        <location evidence="1">Cell membrane</location>
        <topology evidence="1">Multi-pass membrane protein</topology>
    </subcellularLocation>
</comment>